<evidence type="ECO:0000313" key="2">
    <source>
        <dbReference type="Proteomes" id="UP001152755"/>
    </source>
</evidence>
<dbReference type="SUPFAM" id="SSF109854">
    <property type="entry name" value="DinB/YfiT-like putative metalloenzymes"/>
    <property type="match status" value="1"/>
</dbReference>
<protein>
    <submittedName>
        <fullName evidence="1">DinB family protein</fullName>
    </submittedName>
</protein>
<dbReference type="InterPro" id="IPR007061">
    <property type="entry name" value="MST-like"/>
</dbReference>
<evidence type="ECO:0000313" key="1">
    <source>
        <dbReference type="EMBL" id="MDG3014269.1"/>
    </source>
</evidence>
<dbReference type="NCBIfam" id="NF047843">
    <property type="entry name" value="MST_Rv0443"/>
    <property type="match status" value="1"/>
</dbReference>
<organism evidence="1 2">
    <name type="scientific">Speluncibacter jeojiensis</name>
    <dbReference type="NCBI Taxonomy" id="2710754"/>
    <lineage>
        <taxon>Bacteria</taxon>
        <taxon>Bacillati</taxon>
        <taxon>Actinomycetota</taxon>
        <taxon>Actinomycetes</taxon>
        <taxon>Mycobacteriales</taxon>
        <taxon>Speluncibacteraceae</taxon>
        <taxon>Speluncibacter</taxon>
    </lineage>
</organism>
<sequence>MTPTPETQALLRDSFERIREQVVEMTSDLPDDIATYRPDPEANSIDWLLWHLIRVQDDHLAGITGTEQVWTAGGWCELFALPFDPEAIGYGQSSDEVGRVRVAANLLDAYHADVHAATLRYLDTLTTDELDRIVDRRWDPPVSAAVRLVSVIGDCTAHLGQAQYVRGMALRRG</sequence>
<dbReference type="EMBL" id="JANRHA010000003">
    <property type="protein sequence ID" value="MDG3014269.1"/>
    <property type="molecule type" value="Genomic_DNA"/>
</dbReference>
<dbReference type="Proteomes" id="UP001152755">
    <property type="component" value="Unassembled WGS sequence"/>
</dbReference>
<gene>
    <name evidence="1" type="ORF">NVS88_06830</name>
</gene>
<dbReference type="Pfam" id="PF04978">
    <property type="entry name" value="MST"/>
    <property type="match status" value="1"/>
</dbReference>
<proteinExistence type="predicted"/>
<name>A0A9X4RD52_9ACTN</name>
<dbReference type="InterPro" id="IPR034660">
    <property type="entry name" value="DinB/YfiT-like"/>
</dbReference>
<keyword evidence="2" id="KW-1185">Reference proteome</keyword>
<accession>A0A9X4RD52</accession>
<dbReference type="Gene3D" id="1.20.120.450">
    <property type="entry name" value="dinb family like domain"/>
    <property type="match status" value="1"/>
</dbReference>
<dbReference type="AlphaFoldDB" id="A0A9X4RD52"/>
<dbReference type="RefSeq" id="WP_277832193.1">
    <property type="nucleotide sequence ID" value="NZ_JAAIVF010000002.1"/>
</dbReference>
<reference evidence="1" key="1">
    <citation type="submission" date="2022-08" db="EMBL/GenBank/DDBJ databases">
        <title>Genome analysis of Corynebacteriales strain.</title>
        <authorList>
            <person name="Lee S.D."/>
        </authorList>
    </citation>
    <scope>NUCLEOTIDE SEQUENCE</scope>
    <source>
        <strain evidence="1">D3-21</strain>
    </source>
</reference>
<comment type="caution">
    <text evidence="1">The sequence shown here is derived from an EMBL/GenBank/DDBJ whole genome shotgun (WGS) entry which is preliminary data.</text>
</comment>